<dbReference type="InterPro" id="IPR051405">
    <property type="entry name" value="phD/YefM_antitoxin"/>
</dbReference>
<evidence type="ECO:0000256" key="1">
    <source>
        <dbReference type="ARBA" id="ARBA00009981"/>
    </source>
</evidence>
<dbReference type="EMBL" id="FWDO01000005">
    <property type="protein sequence ID" value="SLM18965.1"/>
    <property type="molecule type" value="Genomic_DNA"/>
</dbReference>
<proteinExistence type="inferred from homology"/>
<sequence length="80" mass="8959">MAVLTASNARANLYRLIDQTNESHEPVVISGKRNNAVLIAEEDWDSIQETLYLTSVPGMRESIINGMKEPLAESIKELSW</sequence>
<protein>
    <recommendedName>
        <fullName evidence="2">Antitoxin</fullName>
    </recommendedName>
</protein>
<dbReference type="PANTHER" id="PTHR33713:SF6">
    <property type="entry name" value="ANTITOXIN YEFM"/>
    <property type="match status" value="1"/>
</dbReference>
<dbReference type="Pfam" id="PF02604">
    <property type="entry name" value="PhdYeFM_antitox"/>
    <property type="match status" value="1"/>
</dbReference>
<dbReference type="InterPro" id="IPR006442">
    <property type="entry name" value="Antitoxin_Phd/YefM"/>
</dbReference>
<dbReference type="SUPFAM" id="SSF143120">
    <property type="entry name" value="YefM-like"/>
    <property type="match status" value="1"/>
</dbReference>
<accession>A0A3P3XRP9</accession>
<reference evidence="3" key="1">
    <citation type="submission" date="2017-02" db="EMBL/GenBank/DDBJ databases">
        <authorList>
            <person name="Regsiter A."/>
            <person name="William W."/>
        </authorList>
    </citation>
    <scope>NUCLEOTIDE SEQUENCE</scope>
    <source>
        <strain evidence="3">BdmA 4</strain>
    </source>
</reference>
<gene>
    <name evidence="3" type="ORF">SPIRO4BDMA_50480</name>
</gene>
<evidence type="ECO:0000256" key="2">
    <source>
        <dbReference type="RuleBase" id="RU362080"/>
    </source>
</evidence>
<dbReference type="Gene3D" id="1.10.1220.170">
    <property type="match status" value="1"/>
</dbReference>
<organism evidence="3">
    <name type="scientific">uncultured spirochete</name>
    <dbReference type="NCBI Taxonomy" id="156406"/>
    <lineage>
        <taxon>Bacteria</taxon>
        <taxon>Pseudomonadati</taxon>
        <taxon>Spirochaetota</taxon>
        <taxon>Spirochaetia</taxon>
        <taxon>Spirochaetales</taxon>
        <taxon>environmental samples</taxon>
    </lineage>
</organism>
<dbReference type="PANTHER" id="PTHR33713">
    <property type="entry name" value="ANTITOXIN YAFN-RELATED"/>
    <property type="match status" value="1"/>
</dbReference>
<name>A0A3P3XRP9_9SPIR</name>
<dbReference type="InterPro" id="IPR036165">
    <property type="entry name" value="YefM-like_sf"/>
</dbReference>
<comment type="similarity">
    <text evidence="1 2">Belongs to the phD/YefM antitoxin family.</text>
</comment>
<dbReference type="Gene3D" id="3.40.1620.10">
    <property type="entry name" value="YefM-like domain"/>
    <property type="match status" value="1"/>
</dbReference>
<comment type="function">
    <text evidence="2">Antitoxin component of a type II toxin-antitoxin (TA) system.</text>
</comment>
<evidence type="ECO:0000313" key="3">
    <source>
        <dbReference type="EMBL" id="SLM18965.1"/>
    </source>
</evidence>
<dbReference type="AlphaFoldDB" id="A0A3P3XRP9"/>
<dbReference type="NCBIfam" id="TIGR01552">
    <property type="entry name" value="phd_fam"/>
    <property type="match status" value="1"/>
</dbReference>